<feature type="domain" description="THAP-type" evidence="14">
    <location>
        <begin position="73"/>
        <end position="158"/>
    </location>
</feature>
<reference evidence="15 17" key="2">
    <citation type="journal article" date="2013" name="Nature">
        <title>Insights into bilaterian evolution from three spiralian genomes.</title>
        <authorList>
            <person name="Simakov O."/>
            <person name="Marletaz F."/>
            <person name="Cho S.J."/>
            <person name="Edsinger-Gonzales E."/>
            <person name="Havlak P."/>
            <person name="Hellsten U."/>
            <person name="Kuo D.H."/>
            <person name="Larsson T."/>
            <person name="Lv J."/>
            <person name="Arendt D."/>
            <person name="Savage R."/>
            <person name="Osoegawa K."/>
            <person name="de Jong P."/>
            <person name="Grimwood J."/>
            <person name="Chapman J.A."/>
            <person name="Shapiro H."/>
            <person name="Aerts A."/>
            <person name="Otillar R.P."/>
            <person name="Terry A.Y."/>
            <person name="Boore J.L."/>
            <person name="Grigoriev I.V."/>
            <person name="Lindberg D.R."/>
            <person name="Seaver E.C."/>
            <person name="Weisblat D.A."/>
            <person name="Putnam N.H."/>
            <person name="Rokhsar D.S."/>
        </authorList>
    </citation>
    <scope>NUCLEOTIDE SEQUENCE</scope>
</reference>
<evidence type="ECO:0000256" key="2">
    <source>
        <dbReference type="ARBA" id="ARBA00006177"/>
    </source>
</evidence>
<dbReference type="HOGENOM" id="CLU_1078804_0_0_1"/>
<dbReference type="Gene3D" id="6.20.210.20">
    <property type="entry name" value="THAP domain"/>
    <property type="match status" value="1"/>
</dbReference>
<keyword evidence="4 12" id="KW-0863">Zinc-finger</keyword>
<feature type="compositionally biased region" description="Basic and acidic residues" evidence="13">
    <location>
        <begin position="1"/>
        <end position="21"/>
    </location>
</feature>
<keyword evidence="9" id="KW-0804">Transcription</keyword>
<dbReference type="RefSeq" id="XP_009015245.1">
    <property type="nucleotide sequence ID" value="XM_009016997.1"/>
</dbReference>
<evidence type="ECO:0000256" key="7">
    <source>
        <dbReference type="ARBA" id="ARBA00023054"/>
    </source>
</evidence>
<dbReference type="GO" id="GO:0043565">
    <property type="term" value="F:sequence-specific DNA binding"/>
    <property type="evidence" value="ECO:0007669"/>
    <property type="project" value="InterPro"/>
</dbReference>
<evidence type="ECO:0000313" key="17">
    <source>
        <dbReference type="Proteomes" id="UP000015101"/>
    </source>
</evidence>
<dbReference type="GO" id="GO:0008270">
    <property type="term" value="F:zinc ion binding"/>
    <property type="evidence" value="ECO:0007669"/>
    <property type="project" value="UniProtKB-KW"/>
</dbReference>
<keyword evidence="3" id="KW-0479">Metal-binding</keyword>
<dbReference type="InterPro" id="IPR038441">
    <property type="entry name" value="THAP_Znf_sf"/>
</dbReference>
<dbReference type="InParanoid" id="T1EPL5"/>
<sequence>MNHGMNRDRDSSRAPSRKDFSKPQPPASENLTSATAHSLSAFVPHPRKLKRQPKSAVLVSGLKLEVRGARKAMTHCCCIDNCINRQGRITKVSYHRFPHDKKKYQKWIKAIRLELNNPCWLPQSRDVRICGEHFCDREFVLANIDKKQLKEHAYPCFKVLIRPSSILSSLLNRPDQSTYHSPMPKIISRNVQVRIEPEIPLVAHFEIFQNLKVIEPVPECLYLGLGKRVKYKRIRAELYATNMLNLYLAKKFCTSMGM</sequence>
<keyword evidence="8 12" id="KW-0238">DNA-binding</keyword>
<evidence type="ECO:0000256" key="4">
    <source>
        <dbReference type="ARBA" id="ARBA00022771"/>
    </source>
</evidence>
<protein>
    <recommendedName>
        <fullName evidence="14">THAP-type domain-containing protein</fullName>
    </recommendedName>
</protein>
<dbReference type="InterPro" id="IPR006612">
    <property type="entry name" value="THAP_Znf"/>
</dbReference>
<dbReference type="InterPro" id="IPR026516">
    <property type="entry name" value="THAP1/10"/>
</dbReference>
<dbReference type="SUPFAM" id="SSF57716">
    <property type="entry name" value="Glucocorticoid receptor-like (DNA-binding domain)"/>
    <property type="match status" value="1"/>
</dbReference>
<evidence type="ECO:0000256" key="3">
    <source>
        <dbReference type="ARBA" id="ARBA00022723"/>
    </source>
</evidence>
<dbReference type="AlphaFoldDB" id="T1EPL5"/>
<evidence type="ECO:0000256" key="1">
    <source>
        <dbReference type="ARBA" id="ARBA00004642"/>
    </source>
</evidence>
<evidence type="ECO:0000256" key="10">
    <source>
        <dbReference type="ARBA" id="ARBA00023242"/>
    </source>
</evidence>
<evidence type="ECO:0000256" key="8">
    <source>
        <dbReference type="ARBA" id="ARBA00023125"/>
    </source>
</evidence>
<dbReference type="Proteomes" id="UP000015101">
    <property type="component" value="Unassembled WGS sequence"/>
</dbReference>
<dbReference type="CTD" id="20198515"/>
<name>T1EPL5_HELRO</name>
<keyword evidence="10" id="KW-0539">Nucleus</keyword>
<keyword evidence="17" id="KW-1185">Reference proteome</keyword>
<accession>T1EPL5</accession>
<evidence type="ECO:0000313" key="16">
    <source>
        <dbReference type="EnsemblMetazoa" id="HelroP159957"/>
    </source>
</evidence>
<evidence type="ECO:0000256" key="12">
    <source>
        <dbReference type="PROSITE-ProRule" id="PRU00309"/>
    </source>
</evidence>
<dbReference type="EMBL" id="KB096324">
    <property type="protein sequence ID" value="ESO05877.1"/>
    <property type="molecule type" value="Genomic_DNA"/>
</dbReference>
<dbReference type="Pfam" id="PF05485">
    <property type="entry name" value="THAP"/>
    <property type="match status" value="1"/>
</dbReference>
<reference evidence="16" key="3">
    <citation type="submission" date="2015-06" db="UniProtKB">
        <authorList>
            <consortium name="EnsemblMetazoa"/>
        </authorList>
    </citation>
    <scope>IDENTIFICATION</scope>
</reference>
<reference evidence="17" key="1">
    <citation type="submission" date="2012-12" db="EMBL/GenBank/DDBJ databases">
        <authorList>
            <person name="Hellsten U."/>
            <person name="Grimwood J."/>
            <person name="Chapman J.A."/>
            <person name="Shapiro H."/>
            <person name="Aerts A."/>
            <person name="Otillar R.P."/>
            <person name="Terry A.Y."/>
            <person name="Boore J.L."/>
            <person name="Simakov O."/>
            <person name="Marletaz F."/>
            <person name="Cho S.-J."/>
            <person name="Edsinger-Gonzales E."/>
            <person name="Havlak P."/>
            <person name="Kuo D.-H."/>
            <person name="Larsson T."/>
            <person name="Lv J."/>
            <person name="Arendt D."/>
            <person name="Savage R."/>
            <person name="Osoegawa K."/>
            <person name="de Jong P."/>
            <person name="Lindberg D.R."/>
            <person name="Seaver E.C."/>
            <person name="Weisblat D.A."/>
            <person name="Putnam N.H."/>
            <person name="Grigoriev I.V."/>
            <person name="Rokhsar D.S."/>
        </authorList>
    </citation>
    <scope>NUCLEOTIDE SEQUENCE</scope>
</reference>
<keyword evidence="11" id="KW-0131">Cell cycle</keyword>
<evidence type="ECO:0000256" key="13">
    <source>
        <dbReference type="SAM" id="MobiDB-lite"/>
    </source>
</evidence>
<dbReference type="PANTHER" id="PTHR46600:SF1">
    <property type="entry name" value="THAP DOMAIN-CONTAINING PROTEIN 1"/>
    <property type="match status" value="1"/>
</dbReference>
<dbReference type="EnsemblMetazoa" id="HelroT159957">
    <property type="protein sequence ID" value="HelroP159957"/>
    <property type="gene ID" value="HelroG159957"/>
</dbReference>
<keyword evidence="6" id="KW-0805">Transcription regulation</keyword>
<dbReference type="KEGG" id="hro:HELRODRAFT_159957"/>
<feature type="region of interest" description="Disordered" evidence="13">
    <location>
        <begin position="1"/>
        <end position="32"/>
    </location>
</feature>
<evidence type="ECO:0000313" key="15">
    <source>
        <dbReference type="EMBL" id="ESO05877.1"/>
    </source>
</evidence>
<dbReference type="EMBL" id="AMQM01000446">
    <property type="status" value="NOT_ANNOTATED_CDS"/>
    <property type="molecule type" value="Genomic_DNA"/>
</dbReference>
<gene>
    <name evidence="16" type="primary">20198515</name>
    <name evidence="15" type="ORF">HELRODRAFT_159957</name>
</gene>
<keyword evidence="5" id="KW-0862">Zinc</keyword>
<evidence type="ECO:0000256" key="9">
    <source>
        <dbReference type="ARBA" id="ARBA00023163"/>
    </source>
</evidence>
<dbReference type="OrthoDB" id="7312725at2759"/>
<dbReference type="GO" id="GO:0005654">
    <property type="term" value="C:nucleoplasm"/>
    <property type="evidence" value="ECO:0007669"/>
    <property type="project" value="UniProtKB-SubCell"/>
</dbReference>
<evidence type="ECO:0000259" key="14">
    <source>
        <dbReference type="PROSITE" id="PS50950"/>
    </source>
</evidence>
<organism evidence="16 17">
    <name type="scientific">Helobdella robusta</name>
    <name type="common">Californian leech</name>
    <dbReference type="NCBI Taxonomy" id="6412"/>
    <lineage>
        <taxon>Eukaryota</taxon>
        <taxon>Metazoa</taxon>
        <taxon>Spiralia</taxon>
        <taxon>Lophotrochozoa</taxon>
        <taxon>Annelida</taxon>
        <taxon>Clitellata</taxon>
        <taxon>Hirudinea</taxon>
        <taxon>Rhynchobdellida</taxon>
        <taxon>Glossiphoniidae</taxon>
        <taxon>Helobdella</taxon>
    </lineage>
</organism>
<dbReference type="SMART" id="SM00980">
    <property type="entry name" value="THAP"/>
    <property type="match status" value="1"/>
</dbReference>
<dbReference type="PANTHER" id="PTHR46600">
    <property type="entry name" value="THAP DOMAIN-CONTAINING"/>
    <property type="match status" value="1"/>
</dbReference>
<evidence type="ECO:0000256" key="5">
    <source>
        <dbReference type="ARBA" id="ARBA00022833"/>
    </source>
</evidence>
<keyword evidence="7" id="KW-0175">Coiled coil</keyword>
<comment type="similarity">
    <text evidence="2">Belongs to the THAP1 family.</text>
</comment>
<evidence type="ECO:0000256" key="11">
    <source>
        <dbReference type="ARBA" id="ARBA00023306"/>
    </source>
</evidence>
<proteinExistence type="inferred from homology"/>
<comment type="subcellular location">
    <subcellularLocation>
        <location evidence="1">Nucleus</location>
        <location evidence="1">Nucleoplasm</location>
    </subcellularLocation>
</comment>
<dbReference type="GeneID" id="20198515"/>
<evidence type="ECO:0000256" key="6">
    <source>
        <dbReference type="ARBA" id="ARBA00023015"/>
    </source>
</evidence>
<dbReference type="PROSITE" id="PS50950">
    <property type="entry name" value="ZF_THAP"/>
    <property type="match status" value="1"/>
</dbReference>